<dbReference type="GO" id="GO:0018189">
    <property type="term" value="P:pyrroloquinoline quinone biosynthetic process"/>
    <property type="evidence" value="ECO:0007669"/>
    <property type="project" value="UniProtKB-UniPathway"/>
</dbReference>
<dbReference type="Pfam" id="PF05402">
    <property type="entry name" value="PqqD"/>
    <property type="match status" value="1"/>
</dbReference>
<dbReference type="Gene3D" id="1.10.10.1150">
    <property type="entry name" value="Coenzyme PQQ synthesis protein D (PqqD)"/>
    <property type="match status" value="1"/>
</dbReference>
<name>A0A2G1XKG2_STRCJ</name>
<evidence type="ECO:0000256" key="2">
    <source>
        <dbReference type="ARBA" id="ARBA00011741"/>
    </source>
</evidence>
<evidence type="ECO:0000313" key="5">
    <source>
        <dbReference type="Proteomes" id="UP000222531"/>
    </source>
</evidence>
<comment type="pathway">
    <text evidence="1">Cofactor biosynthesis; pyrroloquinoline quinone biosynthesis.</text>
</comment>
<dbReference type="OrthoDB" id="7995890at2"/>
<dbReference type="InterPro" id="IPR008792">
    <property type="entry name" value="PQQD"/>
</dbReference>
<dbReference type="NCBIfam" id="TIGR03859">
    <property type="entry name" value="PQQ_PqqD"/>
    <property type="match status" value="1"/>
</dbReference>
<dbReference type="InterPro" id="IPR041881">
    <property type="entry name" value="PqqD_sf"/>
</dbReference>
<dbReference type="UniPathway" id="UPA00539"/>
<accession>A0A2G1XKG2</accession>
<comment type="caution">
    <text evidence="4">The sequence shown here is derived from an EMBL/GenBank/DDBJ whole genome shotgun (WGS) entry which is preliminary data.</text>
</comment>
<comment type="subunit">
    <text evidence="2">Monomer. Interacts with PqqE.</text>
</comment>
<evidence type="ECO:0000256" key="3">
    <source>
        <dbReference type="ARBA" id="ARBA00022905"/>
    </source>
</evidence>
<reference evidence="4 5" key="1">
    <citation type="journal article" date="2017" name="Biochemistry">
        <title>Identification of the Biosynthetic Pathway for the Antibiotic Bicyclomycin.</title>
        <authorList>
            <person name="Patteson J."/>
            <person name="Cai W."/>
            <person name="Johnson R.A."/>
            <person name="Santa Maria K."/>
            <person name="Li B."/>
        </authorList>
    </citation>
    <scope>NUCLEOTIDE SEQUENCE [LARGE SCALE GENOMIC DNA]</scope>
    <source>
        <strain evidence="4 5">ATCC 21532</strain>
    </source>
</reference>
<gene>
    <name evidence="4" type="primary">pqqD</name>
    <name evidence="4" type="ORF">BLA24_11545</name>
</gene>
<evidence type="ECO:0000256" key="1">
    <source>
        <dbReference type="ARBA" id="ARBA00004886"/>
    </source>
</evidence>
<dbReference type="RefSeq" id="WP_099198915.1">
    <property type="nucleotide sequence ID" value="NZ_JBIRXA010000002.1"/>
</dbReference>
<protein>
    <submittedName>
        <fullName evidence="4">Pyrroloquinoline quinone biosynthesis peptide chaperone PqqD</fullName>
    </submittedName>
</protein>
<proteinExistence type="predicted"/>
<sequence>MGADGVRWRLSGGVRLGHDPVRDVKVLLHPEGVLLLNATGAAVVALCDGHTDVSGIVKRLSRTYEPVVAQDVRSFLARLAERRLIEPARAPRARGPEQGDG</sequence>
<dbReference type="InterPro" id="IPR022479">
    <property type="entry name" value="PqqD_bac"/>
</dbReference>
<organism evidence="4 5">
    <name type="scientific">Streptomyces cinnamoneus</name>
    <name type="common">Streptoverticillium cinnamoneum</name>
    <dbReference type="NCBI Taxonomy" id="53446"/>
    <lineage>
        <taxon>Bacteria</taxon>
        <taxon>Bacillati</taxon>
        <taxon>Actinomycetota</taxon>
        <taxon>Actinomycetes</taxon>
        <taxon>Kitasatosporales</taxon>
        <taxon>Streptomycetaceae</taxon>
        <taxon>Streptomyces</taxon>
        <taxon>Streptomyces cinnamoneus group</taxon>
    </lineage>
</organism>
<keyword evidence="5" id="KW-1185">Reference proteome</keyword>
<dbReference type="AlphaFoldDB" id="A0A2G1XKG2"/>
<keyword evidence="3" id="KW-0884">PQQ biosynthesis</keyword>
<dbReference type="Proteomes" id="UP000222531">
    <property type="component" value="Unassembled WGS sequence"/>
</dbReference>
<dbReference type="EMBL" id="NHZO01000136">
    <property type="protein sequence ID" value="PHQ51717.1"/>
    <property type="molecule type" value="Genomic_DNA"/>
</dbReference>
<dbReference type="GO" id="GO:0048038">
    <property type="term" value="F:quinone binding"/>
    <property type="evidence" value="ECO:0007669"/>
    <property type="project" value="InterPro"/>
</dbReference>
<evidence type="ECO:0000313" key="4">
    <source>
        <dbReference type="EMBL" id="PHQ51717.1"/>
    </source>
</evidence>